<sequence length="190" mass="22304">MTLELAELLGKQYLIAAYVEKKIQLVNYIKDGYDKDLPILINNRFLHFTAHINYRSVIVDLYALYGPFGRNNKYSFFRILEPEYEYLIASESRNNLRLNLSNLSRQISTIKNLRHKQIAHYDFEQTESINLNFDNLLLVNGLFESAKEILKQIGMAFVDESLTTSYDFGRRHLELDSLTRLTNSKNRDQI</sequence>
<accession>A0A5B2VQ23</accession>
<reference evidence="1 2" key="2">
    <citation type="submission" date="2019-09" db="EMBL/GenBank/DDBJ databases">
        <authorList>
            <person name="Jin C."/>
        </authorList>
    </citation>
    <scope>NUCLEOTIDE SEQUENCE [LARGE SCALE GENOMIC DNA]</scope>
    <source>
        <strain evidence="1 2">BN140078</strain>
    </source>
</reference>
<reference evidence="1 2" key="1">
    <citation type="submission" date="2019-09" db="EMBL/GenBank/DDBJ databases">
        <title>Chitinophaga ginsengihumi sp. nov., isolated from soil of ginseng rhizosphere.</title>
        <authorList>
            <person name="Lee J."/>
        </authorList>
    </citation>
    <scope>NUCLEOTIDE SEQUENCE [LARGE SCALE GENOMIC DNA]</scope>
    <source>
        <strain evidence="1 2">BN140078</strain>
    </source>
</reference>
<evidence type="ECO:0000313" key="1">
    <source>
        <dbReference type="EMBL" id="KAA2240317.1"/>
    </source>
</evidence>
<comment type="caution">
    <text evidence="1">The sequence shown here is derived from an EMBL/GenBank/DDBJ whole genome shotgun (WGS) entry which is preliminary data.</text>
</comment>
<proteinExistence type="predicted"/>
<evidence type="ECO:0000313" key="2">
    <source>
        <dbReference type="Proteomes" id="UP000324611"/>
    </source>
</evidence>
<name>A0A5B2VQ23_9BACT</name>
<gene>
    <name evidence="1" type="ORF">F0L74_29595</name>
</gene>
<organism evidence="1 2">
    <name type="scientific">Chitinophaga agrisoli</name>
    <dbReference type="NCBI Taxonomy" id="2607653"/>
    <lineage>
        <taxon>Bacteria</taxon>
        <taxon>Pseudomonadati</taxon>
        <taxon>Bacteroidota</taxon>
        <taxon>Chitinophagia</taxon>
        <taxon>Chitinophagales</taxon>
        <taxon>Chitinophagaceae</taxon>
        <taxon>Chitinophaga</taxon>
    </lineage>
</organism>
<dbReference type="EMBL" id="VUOC01000004">
    <property type="protein sequence ID" value="KAA2240317.1"/>
    <property type="molecule type" value="Genomic_DNA"/>
</dbReference>
<protein>
    <submittedName>
        <fullName evidence="1">Uncharacterized protein</fullName>
    </submittedName>
</protein>
<keyword evidence="2" id="KW-1185">Reference proteome</keyword>
<dbReference type="AlphaFoldDB" id="A0A5B2VQ23"/>
<dbReference type="RefSeq" id="WP_149841495.1">
    <property type="nucleotide sequence ID" value="NZ_VUOC01000004.1"/>
</dbReference>
<dbReference type="Proteomes" id="UP000324611">
    <property type="component" value="Unassembled WGS sequence"/>
</dbReference>